<protein>
    <submittedName>
        <fullName evidence="3">Kelch motif domain-containing protein</fullName>
    </submittedName>
</protein>
<gene>
    <name evidence="3" type="ORF">cyc_06146</name>
</gene>
<reference evidence="3 4" key="1">
    <citation type="journal article" date="2016" name="BMC Genomics">
        <title>Comparative genomics reveals Cyclospora cayetanensis possesses coccidia-like metabolism and invasion components but unique surface antigens.</title>
        <authorList>
            <person name="Liu S."/>
            <person name="Wang L."/>
            <person name="Zheng H."/>
            <person name="Xu Z."/>
            <person name="Roellig D.M."/>
            <person name="Li N."/>
            <person name="Frace M.A."/>
            <person name="Tang K."/>
            <person name="Arrowood M.J."/>
            <person name="Moss D.M."/>
            <person name="Zhang L."/>
            <person name="Feng Y."/>
            <person name="Xiao L."/>
        </authorList>
    </citation>
    <scope>NUCLEOTIDE SEQUENCE [LARGE SCALE GENOMIC DNA]</scope>
    <source>
        <strain evidence="3 4">CHN_HEN01</strain>
    </source>
</reference>
<evidence type="ECO:0000256" key="2">
    <source>
        <dbReference type="SAM" id="SignalP"/>
    </source>
</evidence>
<evidence type="ECO:0000313" key="3">
    <source>
        <dbReference type="EMBL" id="OEH79301.1"/>
    </source>
</evidence>
<feature type="compositionally biased region" description="Basic and acidic residues" evidence="1">
    <location>
        <begin position="348"/>
        <end position="358"/>
    </location>
</feature>
<proteinExistence type="predicted"/>
<keyword evidence="2" id="KW-0732">Signal</keyword>
<evidence type="ECO:0000256" key="1">
    <source>
        <dbReference type="SAM" id="MobiDB-lite"/>
    </source>
</evidence>
<dbReference type="PROSITE" id="PS51257">
    <property type="entry name" value="PROKAR_LIPOPROTEIN"/>
    <property type="match status" value="1"/>
</dbReference>
<dbReference type="AlphaFoldDB" id="A0A1D3D769"/>
<accession>A0A1D3D769</accession>
<dbReference type="Proteomes" id="UP000095192">
    <property type="component" value="Unassembled WGS sequence"/>
</dbReference>
<dbReference type="InParanoid" id="A0A1D3D769"/>
<feature type="chain" id="PRO_5008914210" evidence="2">
    <location>
        <begin position="31"/>
        <end position="408"/>
    </location>
</feature>
<feature type="signal peptide" evidence="2">
    <location>
        <begin position="1"/>
        <end position="30"/>
    </location>
</feature>
<sequence>MARGEGGSPRRAVAPAVLLVLCSCIHNVSSDVGIGGMKAIVGDSARASPEMSMPAPSTSLAFVEQLASVISSVAPTVGQFLFSSGDGSSGSSDFSGGGGTLATLSDFGRKAAGAFSTTLASNNGREAVWVPLHEHLGLLRDFLGLSGDDKRGVRNAAYLLLASQLPLLQFAVERDACKDPEDDRKALNVVTNYPPTKKMLEAYMEQRPDKNLQGAPADLVELYSDFREHLKALRGAGGGQVLPVSIAPYAHARALVRRILARVQLQLSSLYALSRGCLAGTSLSFQREYAEAQNRIELGEVPASAFLILKEKSEQPKAIQAADQTPEATAEKKEKANPRLRALKRNAPRSDPKVEEKNASQSAANEVSSGIGAPVVPAESGGGVSEGQHLQVEQQQAVRQEHQPNQRM</sequence>
<evidence type="ECO:0000313" key="4">
    <source>
        <dbReference type="Proteomes" id="UP000095192"/>
    </source>
</evidence>
<name>A0A1D3D769_9EIME</name>
<dbReference type="VEuPathDB" id="ToxoDB:LOC34622381"/>
<organism evidence="3 4">
    <name type="scientific">Cyclospora cayetanensis</name>
    <dbReference type="NCBI Taxonomy" id="88456"/>
    <lineage>
        <taxon>Eukaryota</taxon>
        <taxon>Sar</taxon>
        <taxon>Alveolata</taxon>
        <taxon>Apicomplexa</taxon>
        <taxon>Conoidasida</taxon>
        <taxon>Coccidia</taxon>
        <taxon>Eucoccidiorida</taxon>
        <taxon>Eimeriorina</taxon>
        <taxon>Eimeriidae</taxon>
        <taxon>Cyclospora</taxon>
    </lineage>
</organism>
<feature type="region of interest" description="Disordered" evidence="1">
    <location>
        <begin position="316"/>
        <end position="408"/>
    </location>
</feature>
<comment type="caution">
    <text evidence="3">The sequence shown here is derived from an EMBL/GenBank/DDBJ whole genome shotgun (WGS) entry which is preliminary data.</text>
</comment>
<keyword evidence="4" id="KW-1185">Reference proteome</keyword>
<dbReference type="VEuPathDB" id="ToxoDB:cyc_06146"/>
<dbReference type="EMBL" id="JROU02000432">
    <property type="protein sequence ID" value="OEH79301.1"/>
    <property type="molecule type" value="Genomic_DNA"/>
</dbReference>
<feature type="compositionally biased region" description="Basic and acidic residues" evidence="1">
    <location>
        <begin position="399"/>
        <end position="408"/>
    </location>
</feature>
<feature type="compositionally biased region" description="Polar residues" evidence="1">
    <location>
        <begin position="359"/>
        <end position="368"/>
    </location>
</feature>